<reference evidence="3" key="1">
    <citation type="submission" date="2023-08" db="EMBL/GenBank/DDBJ databases">
        <title>A de novo genome assembly of Solanum verrucosum Schlechtendal, a Mexican diploid species geographically isolated from the other diploid A-genome species in potato relatives.</title>
        <authorList>
            <person name="Hosaka K."/>
        </authorList>
    </citation>
    <scope>NUCLEOTIDE SEQUENCE</scope>
    <source>
        <tissue evidence="3">Young leaves</tissue>
    </source>
</reference>
<dbReference type="AlphaFoldDB" id="A0AAF0QTK1"/>
<feature type="chain" id="PRO_5042132968" description="Neprosin PEP catalytic domain-containing protein" evidence="1">
    <location>
        <begin position="18"/>
        <end position="124"/>
    </location>
</feature>
<feature type="domain" description="Neprosin PEP catalytic" evidence="2">
    <location>
        <begin position="1"/>
        <end position="124"/>
    </location>
</feature>
<gene>
    <name evidence="3" type="ORF">MTR67_019796</name>
</gene>
<dbReference type="InterPro" id="IPR004314">
    <property type="entry name" value="Neprosin"/>
</dbReference>
<evidence type="ECO:0000313" key="4">
    <source>
        <dbReference type="Proteomes" id="UP001234989"/>
    </source>
</evidence>
<sequence>MPPILILNIIALYLVEGYGSGRRSKVVAEVHPKLYGDGRTRLYTRWTADVHQKTGCYNTICPGFVQIYKDQEYYLQLATMFAIGFWPDTLFKELRNGSETVRFGGKAYTAPHLSYASSHVWSGH</sequence>
<protein>
    <recommendedName>
        <fullName evidence="2">Neprosin PEP catalytic domain-containing protein</fullName>
    </recommendedName>
</protein>
<dbReference type="PROSITE" id="PS52045">
    <property type="entry name" value="NEPROSIN_PEP_CD"/>
    <property type="match status" value="1"/>
</dbReference>
<dbReference type="Gene3D" id="3.90.1320.10">
    <property type="entry name" value="Outer-capsid protein sigma 3, large lobe"/>
    <property type="match status" value="1"/>
</dbReference>
<keyword evidence="1" id="KW-0732">Signal</keyword>
<dbReference type="InterPro" id="IPR053168">
    <property type="entry name" value="Glutamic_endopeptidase"/>
</dbReference>
<dbReference type="Pfam" id="PF03080">
    <property type="entry name" value="Neprosin"/>
    <property type="match status" value="1"/>
</dbReference>
<evidence type="ECO:0000259" key="2">
    <source>
        <dbReference type="PROSITE" id="PS52045"/>
    </source>
</evidence>
<dbReference type="PANTHER" id="PTHR31589">
    <property type="entry name" value="PROTEIN, PUTATIVE (DUF239)-RELATED-RELATED"/>
    <property type="match status" value="1"/>
</dbReference>
<name>A0AAF0QTK1_SOLVR</name>
<proteinExistence type="predicted"/>
<keyword evidence="4" id="KW-1185">Reference proteome</keyword>
<dbReference type="EMBL" id="CP133615">
    <property type="protein sequence ID" value="WMV26411.1"/>
    <property type="molecule type" value="Genomic_DNA"/>
</dbReference>
<feature type="signal peptide" evidence="1">
    <location>
        <begin position="1"/>
        <end position="17"/>
    </location>
</feature>
<accession>A0AAF0QTK1</accession>
<dbReference type="Proteomes" id="UP001234989">
    <property type="component" value="Chromosome 4"/>
</dbReference>
<dbReference type="PANTHER" id="PTHR31589:SF242">
    <property type="entry name" value="NEPROSIN DOMAIN-CONTAINING PROTEIN"/>
    <property type="match status" value="1"/>
</dbReference>
<organism evidence="3 4">
    <name type="scientific">Solanum verrucosum</name>
    <dbReference type="NCBI Taxonomy" id="315347"/>
    <lineage>
        <taxon>Eukaryota</taxon>
        <taxon>Viridiplantae</taxon>
        <taxon>Streptophyta</taxon>
        <taxon>Embryophyta</taxon>
        <taxon>Tracheophyta</taxon>
        <taxon>Spermatophyta</taxon>
        <taxon>Magnoliopsida</taxon>
        <taxon>eudicotyledons</taxon>
        <taxon>Gunneridae</taxon>
        <taxon>Pentapetalae</taxon>
        <taxon>asterids</taxon>
        <taxon>lamiids</taxon>
        <taxon>Solanales</taxon>
        <taxon>Solanaceae</taxon>
        <taxon>Solanoideae</taxon>
        <taxon>Solaneae</taxon>
        <taxon>Solanum</taxon>
    </lineage>
</organism>
<evidence type="ECO:0000313" key="3">
    <source>
        <dbReference type="EMBL" id="WMV26411.1"/>
    </source>
</evidence>
<evidence type="ECO:0000256" key="1">
    <source>
        <dbReference type="SAM" id="SignalP"/>
    </source>
</evidence>